<dbReference type="EMBL" id="PXYK01000015">
    <property type="protein sequence ID" value="PSJ57991.1"/>
    <property type="molecule type" value="Genomic_DNA"/>
</dbReference>
<dbReference type="Pfam" id="PF03795">
    <property type="entry name" value="YCII"/>
    <property type="match status" value="1"/>
</dbReference>
<dbReference type="Gene3D" id="3.30.70.1060">
    <property type="entry name" value="Dimeric alpha+beta barrel"/>
    <property type="match status" value="1"/>
</dbReference>
<dbReference type="PANTHER" id="PTHR35174:SF3">
    <property type="entry name" value="BLL7171 PROTEIN"/>
    <property type="match status" value="1"/>
</dbReference>
<dbReference type="RefSeq" id="WP_106773228.1">
    <property type="nucleotide sequence ID" value="NZ_PXYK01000015.1"/>
</dbReference>
<evidence type="ECO:0000313" key="3">
    <source>
        <dbReference type="EMBL" id="PSJ57991.1"/>
    </source>
</evidence>
<dbReference type="AlphaFoldDB" id="A0A2P7S6E1"/>
<dbReference type="InterPro" id="IPR011008">
    <property type="entry name" value="Dimeric_a/b-barrel"/>
</dbReference>
<dbReference type="Proteomes" id="UP000241229">
    <property type="component" value="Unassembled WGS sequence"/>
</dbReference>
<reference evidence="3 4" key="1">
    <citation type="submission" date="2018-03" db="EMBL/GenBank/DDBJ databases">
        <title>The draft genome of Mesorhizobium sp. 6GN-30.</title>
        <authorList>
            <person name="Liu L."/>
            <person name="Li L."/>
            <person name="Wang T."/>
            <person name="Zhang X."/>
            <person name="Liang L."/>
        </authorList>
    </citation>
    <scope>NUCLEOTIDE SEQUENCE [LARGE SCALE GENOMIC DNA]</scope>
    <source>
        <strain evidence="3 4">6GN30</strain>
    </source>
</reference>
<name>A0A2P7S6E1_9HYPH</name>
<dbReference type="PANTHER" id="PTHR35174">
    <property type="entry name" value="BLL7171 PROTEIN-RELATED"/>
    <property type="match status" value="1"/>
</dbReference>
<dbReference type="SUPFAM" id="SSF54909">
    <property type="entry name" value="Dimeric alpha+beta barrel"/>
    <property type="match status" value="1"/>
</dbReference>
<gene>
    <name evidence="3" type="ORF">C7I84_16105</name>
</gene>
<protein>
    <recommendedName>
        <fullName evidence="2">YCII-related domain-containing protein</fullName>
    </recommendedName>
</protein>
<evidence type="ECO:0000256" key="1">
    <source>
        <dbReference type="ARBA" id="ARBA00007689"/>
    </source>
</evidence>
<dbReference type="InterPro" id="IPR005545">
    <property type="entry name" value="YCII"/>
</dbReference>
<evidence type="ECO:0000259" key="2">
    <source>
        <dbReference type="Pfam" id="PF03795"/>
    </source>
</evidence>
<evidence type="ECO:0000313" key="4">
    <source>
        <dbReference type="Proteomes" id="UP000241229"/>
    </source>
</evidence>
<comment type="similarity">
    <text evidence="1">Belongs to the YciI family.</text>
</comment>
<feature type="domain" description="YCII-related" evidence="2">
    <location>
        <begin position="1"/>
        <end position="115"/>
    </location>
</feature>
<organism evidence="3 4">
    <name type="scientific">Kumtagia ephedrae</name>
    <dbReference type="NCBI Taxonomy" id="2116701"/>
    <lineage>
        <taxon>Bacteria</taxon>
        <taxon>Pseudomonadati</taxon>
        <taxon>Pseudomonadota</taxon>
        <taxon>Alphaproteobacteria</taxon>
        <taxon>Hyphomicrobiales</taxon>
        <taxon>Phyllobacteriaceae</taxon>
        <taxon>Kumtagia</taxon>
    </lineage>
</organism>
<accession>A0A2P7S6E1</accession>
<sequence length="116" mass="12606">MKYIALIYSAEASEPPYGTPEFGTYLAEYQAANETYARDGVLVAGEALNGVSTATTIRVRDGKVETMDGPFAETKEQLGGFYLLDCDNLDEAIRYAAMIPTARHGAIEIRPVMSFG</sequence>
<dbReference type="OrthoDB" id="9807535at2"/>
<proteinExistence type="inferred from homology"/>
<keyword evidence="4" id="KW-1185">Reference proteome</keyword>
<comment type="caution">
    <text evidence="3">The sequence shown here is derived from an EMBL/GenBank/DDBJ whole genome shotgun (WGS) entry which is preliminary data.</text>
</comment>